<dbReference type="AlphaFoldDB" id="A0AA85JZS1"/>
<reference evidence="2" key="1">
    <citation type="submission" date="2022-06" db="EMBL/GenBank/DDBJ databases">
        <authorList>
            <person name="Berger JAMES D."/>
            <person name="Berger JAMES D."/>
        </authorList>
    </citation>
    <scope>NUCLEOTIDE SEQUENCE [LARGE SCALE GENOMIC DNA]</scope>
</reference>
<feature type="signal peptide" evidence="1">
    <location>
        <begin position="1"/>
        <end position="27"/>
    </location>
</feature>
<protein>
    <submittedName>
        <fullName evidence="3">Uncharacterized protein</fullName>
    </submittedName>
</protein>
<keyword evidence="1" id="KW-0732">Signal</keyword>
<evidence type="ECO:0000313" key="3">
    <source>
        <dbReference type="WBParaSite" id="TREG1_63880.1"/>
    </source>
</evidence>
<dbReference type="WBParaSite" id="TREG1_63880.1">
    <property type="protein sequence ID" value="TREG1_63880.1"/>
    <property type="gene ID" value="TREG1_63880"/>
</dbReference>
<keyword evidence="2" id="KW-1185">Reference proteome</keyword>
<organism evidence="2 3">
    <name type="scientific">Trichobilharzia regenti</name>
    <name type="common">Nasal bird schistosome</name>
    <dbReference type="NCBI Taxonomy" id="157069"/>
    <lineage>
        <taxon>Eukaryota</taxon>
        <taxon>Metazoa</taxon>
        <taxon>Spiralia</taxon>
        <taxon>Lophotrochozoa</taxon>
        <taxon>Platyhelminthes</taxon>
        <taxon>Trematoda</taxon>
        <taxon>Digenea</taxon>
        <taxon>Strigeidida</taxon>
        <taxon>Schistosomatoidea</taxon>
        <taxon>Schistosomatidae</taxon>
        <taxon>Trichobilharzia</taxon>
    </lineage>
</organism>
<proteinExistence type="predicted"/>
<name>A0AA85JZS1_TRIRE</name>
<evidence type="ECO:0000313" key="2">
    <source>
        <dbReference type="Proteomes" id="UP000050795"/>
    </source>
</evidence>
<dbReference type="Proteomes" id="UP000050795">
    <property type="component" value="Unassembled WGS sequence"/>
</dbReference>
<sequence>MISKWTEIPTSLSVLLLLVSLPSAKLGLSNTSPLYLVLSHHYQLLPRIPTSLHFLFTWSSATSQPVIFRTCGVMLPNYLFTKCPIPLSLSSEYLLGIRSLDGLLPCQSFLLPIPSSRSSYLQYLAKEVISLKSGFDDTRTKSLNHMKALT</sequence>
<reference evidence="3" key="2">
    <citation type="submission" date="2023-11" db="UniProtKB">
        <authorList>
            <consortium name="WormBaseParasite"/>
        </authorList>
    </citation>
    <scope>IDENTIFICATION</scope>
</reference>
<accession>A0AA85JZS1</accession>
<evidence type="ECO:0000256" key="1">
    <source>
        <dbReference type="SAM" id="SignalP"/>
    </source>
</evidence>
<feature type="chain" id="PRO_5041692859" evidence="1">
    <location>
        <begin position="28"/>
        <end position="150"/>
    </location>
</feature>